<proteinExistence type="predicted"/>
<keyword evidence="2" id="KW-1185">Reference proteome</keyword>
<protein>
    <submittedName>
        <fullName evidence="1">Uncharacterized protein</fullName>
    </submittedName>
</protein>
<evidence type="ECO:0000313" key="1">
    <source>
        <dbReference type="EMBL" id="AMD89805.1"/>
    </source>
</evidence>
<evidence type="ECO:0000313" key="2">
    <source>
        <dbReference type="Proteomes" id="UP000069241"/>
    </source>
</evidence>
<dbReference type="STRING" id="44742.AXF13_06600"/>
<dbReference type="Proteomes" id="UP000069241">
    <property type="component" value="Chromosome"/>
</dbReference>
<name>A0A0X8JJ99_9BACT</name>
<sequence length="228" mass="24646">MPSVRQATVGVGNNEYPLPMVRGTKGGCGQHFPFRIVPERGQIPQDDLNTAGEQAPHVFNDDVTGPDFPDNPRILIPQTAPCPLLDTRAAARAADVLTWKTTAQHVHRRQICSFEAGHVIIYEGVRPVPGEDGPAERVDLAKPLMFKARPGEAQVTQTGPAEQTAYFQQALLRGRPSGGSESGRSALTMVKAPQRGAFEFHFSGLAFGQEFAAMATSDFFALVLLHGM</sequence>
<accession>A0A0X8JJ99</accession>
<organism evidence="1 2">
    <name type="scientific">Desulfovibrio fairfieldensis</name>
    <dbReference type="NCBI Taxonomy" id="44742"/>
    <lineage>
        <taxon>Bacteria</taxon>
        <taxon>Pseudomonadati</taxon>
        <taxon>Thermodesulfobacteriota</taxon>
        <taxon>Desulfovibrionia</taxon>
        <taxon>Desulfovibrionales</taxon>
        <taxon>Desulfovibrionaceae</taxon>
        <taxon>Desulfovibrio</taxon>
    </lineage>
</organism>
<reference evidence="2" key="1">
    <citation type="submission" date="2016-02" db="EMBL/GenBank/DDBJ databases">
        <authorList>
            <person name="Holder M.E."/>
            <person name="Ajami N.J."/>
            <person name="Petrosino J.F."/>
        </authorList>
    </citation>
    <scope>NUCLEOTIDE SEQUENCE [LARGE SCALE GENOMIC DNA]</scope>
    <source>
        <strain evidence="2">CCUG 45958</strain>
    </source>
</reference>
<gene>
    <name evidence="1" type="ORF">AXF13_06600</name>
</gene>
<dbReference type="EMBL" id="CP014229">
    <property type="protein sequence ID" value="AMD89805.1"/>
    <property type="molecule type" value="Genomic_DNA"/>
</dbReference>
<dbReference type="AlphaFoldDB" id="A0A0X8JJ99"/>
<dbReference type="KEGG" id="dfi:AXF13_06600"/>